<comment type="caution">
    <text evidence="14">The sequence shown here is derived from an EMBL/GenBank/DDBJ whole genome shotgun (WGS) entry which is preliminary data.</text>
</comment>
<evidence type="ECO:0000256" key="7">
    <source>
        <dbReference type="ARBA" id="ARBA00023157"/>
    </source>
</evidence>
<reference evidence="14 15" key="1">
    <citation type="submission" date="2018-03" db="EMBL/GenBank/DDBJ databases">
        <title>Draft genome sequence of Rohu Carp (Labeo rohita).</title>
        <authorList>
            <person name="Das P."/>
            <person name="Kushwaha B."/>
            <person name="Joshi C.G."/>
            <person name="Kumar D."/>
            <person name="Nagpure N.S."/>
            <person name="Sahoo L."/>
            <person name="Das S.P."/>
            <person name="Bit A."/>
            <person name="Patnaik S."/>
            <person name="Meher P.K."/>
            <person name="Jayasankar P."/>
            <person name="Koringa P.G."/>
            <person name="Patel N.V."/>
            <person name="Hinsu A.T."/>
            <person name="Kumar R."/>
            <person name="Pandey M."/>
            <person name="Agarwal S."/>
            <person name="Srivastava S."/>
            <person name="Singh M."/>
            <person name="Iquebal M.A."/>
            <person name="Jaiswal S."/>
            <person name="Angadi U.B."/>
            <person name="Kumar N."/>
            <person name="Raza M."/>
            <person name="Shah T.M."/>
            <person name="Rai A."/>
            <person name="Jena J.K."/>
        </authorList>
    </citation>
    <scope>NUCLEOTIDE SEQUENCE [LARGE SCALE GENOMIC DNA]</scope>
    <source>
        <strain evidence="14">DASCIFA01</strain>
        <tissue evidence="14">Testis</tissue>
    </source>
</reference>
<evidence type="ECO:0000256" key="3">
    <source>
        <dbReference type="ARBA" id="ARBA00022692"/>
    </source>
</evidence>
<dbReference type="InterPro" id="IPR003598">
    <property type="entry name" value="Ig_sub2"/>
</dbReference>
<dbReference type="PANTHER" id="PTHR25466:SF14">
    <property type="entry name" value="BUTYROPHILIN SUBFAMILY 2 MEMBER A2-LIKE-RELATED"/>
    <property type="match status" value="1"/>
</dbReference>
<feature type="domain" description="Ig-like" evidence="13">
    <location>
        <begin position="803"/>
        <end position="887"/>
    </location>
</feature>
<evidence type="ECO:0000256" key="2">
    <source>
        <dbReference type="ARBA" id="ARBA00022475"/>
    </source>
</evidence>
<dbReference type="Proteomes" id="UP000290572">
    <property type="component" value="Unassembled WGS sequence"/>
</dbReference>
<feature type="transmembrane region" description="Helical" evidence="12">
    <location>
        <begin position="352"/>
        <end position="374"/>
    </location>
</feature>
<dbReference type="InterPro" id="IPR013151">
    <property type="entry name" value="Immunoglobulin_dom"/>
</dbReference>
<dbReference type="Pfam" id="PF07686">
    <property type="entry name" value="V-set"/>
    <property type="match status" value="7"/>
</dbReference>
<dbReference type="InterPro" id="IPR013783">
    <property type="entry name" value="Ig-like_fold"/>
</dbReference>
<dbReference type="PANTHER" id="PTHR25466">
    <property type="entry name" value="T-LYMPHOCYTE ACTIVATION ANTIGEN"/>
    <property type="match status" value="1"/>
</dbReference>
<dbReference type="GO" id="GO:0042102">
    <property type="term" value="P:positive regulation of T cell proliferation"/>
    <property type="evidence" value="ECO:0007669"/>
    <property type="project" value="TreeGrafter"/>
</dbReference>
<dbReference type="PROSITE" id="PS50835">
    <property type="entry name" value="IG_LIKE"/>
    <property type="match status" value="7"/>
</dbReference>
<keyword evidence="8" id="KW-0675">Receptor</keyword>
<dbReference type="GO" id="GO:0009897">
    <property type="term" value="C:external side of plasma membrane"/>
    <property type="evidence" value="ECO:0007669"/>
    <property type="project" value="TreeGrafter"/>
</dbReference>
<dbReference type="Gene3D" id="2.60.40.10">
    <property type="entry name" value="Immunoglobulins"/>
    <property type="match status" value="9"/>
</dbReference>
<organism evidence="14 15">
    <name type="scientific">Labeo rohita</name>
    <name type="common">Indian major carp</name>
    <name type="synonym">Cyprinus rohita</name>
    <dbReference type="NCBI Taxonomy" id="84645"/>
    <lineage>
        <taxon>Eukaryota</taxon>
        <taxon>Metazoa</taxon>
        <taxon>Chordata</taxon>
        <taxon>Craniata</taxon>
        <taxon>Vertebrata</taxon>
        <taxon>Euteleostomi</taxon>
        <taxon>Actinopterygii</taxon>
        <taxon>Neopterygii</taxon>
        <taxon>Teleostei</taxon>
        <taxon>Ostariophysi</taxon>
        <taxon>Cypriniformes</taxon>
        <taxon>Cyprinidae</taxon>
        <taxon>Labeoninae</taxon>
        <taxon>Labeonini</taxon>
        <taxon>Labeo</taxon>
    </lineage>
</organism>
<dbReference type="GO" id="GO:0031295">
    <property type="term" value="P:T cell costimulation"/>
    <property type="evidence" value="ECO:0007669"/>
    <property type="project" value="TreeGrafter"/>
</dbReference>
<evidence type="ECO:0000256" key="10">
    <source>
        <dbReference type="ARBA" id="ARBA00023319"/>
    </source>
</evidence>
<dbReference type="InterPro" id="IPR007110">
    <property type="entry name" value="Ig-like_dom"/>
</dbReference>
<accession>A0A498LLJ2</accession>
<dbReference type="InterPro" id="IPR003599">
    <property type="entry name" value="Ig_sub"/>
</dbReference>
<evidence type="ECO:0000256" key="4">
    <source>
        <dbReference type="ARBA" id="ARBA00022729"/>
    </source>
</evidence>
<sequence>MPIKRVNREEEKPDRDVQRVMASDVMCLCVFLLCSGLQFTTGCEVQSSYIFCAPGESVLLPCRDIKSPHTDVQWWISDPQTHTPQYSVFPVDAIKGQRYKDRVQIHNLSLSITRLTLDDAEIYCCKSKESDRMSCIYLSIEGCTLSETKQEPKTKYTGDSVLLSCSCEDPNTKPEDFRWTRVESSGTEVSNETPRYKDRVHTFHKTTPSNLSVLISNLTEEDQGTYRCTVNNKTSTYTRLVVKGCVLTEHNNTKISYLGESVVLPCSCEDPKTKPERFEWKRAAVNETLVSDTYKINDRFQMIRDSPHHLSLRISNLTETDGGLYVCSVNGKQSTHVNLTVTDFGDVSKPIYLIYLICLVMLLVFATAGCIYWKCTRGCTVQSSNIFCAAGESALLPCRDIKSPHTDVQWWILDPQTLTPQYSVFPVDAIKGQRYKDRVQIHNLSLSITRLTVDDAETYCCKSKESDRISCVDLIIEGCFVSENERSVEISRYSGESVFLSCFVKCSGRYKPDSQFRWKLPNYREIIQTTELNRLNQSRFHMFNRSSGNLSLLISDLTEEDEGLYSCWSNEIQHKNFSLIIKGCTLSETKQEPKTKYTGDSVLLSCSCEDPNTKPKDFRWTRVESSGTEVSNETLRYKDRVHTFHKTTPSNLSLLISNLTEEDQGTYRCTINNKKSTDTKLIVKGCTLLETKQKPKTKYSGDSVLLSCSCEDPNAKPEDFRWTHVESSGTEVSNETTRYKDRVHTFHKTTPSNLSLLISNLTEEDQGTYRCTVNNKKSTDTELIVKGCTLSETKQEPKTKYTGDSVLLSCSCEDPNTKPEDFRWARVESSGTEVSNETTRYKDRVHTFHKTTPSNLSLLISNLTEEDQGTYRCTVNNKTTTDTKLIVKGCVLTEHNNTKISYLGESVVLPCSCEDPKTKPERFEWKRAAVNETLVSDTYKINDRFQMIRDSPHHLSLRISNLMETDGGLYVCSVNGKQSTHVNLTVTDFGDVSKPIYLIYLICLMMLLVFATAGCIYWKCTRAKKGSRGSQVIQTPNNEDVVTYSTVKKNEDRKPAEKTQQDDVTYSSVTHVKGKKKRTCKKEEAVVYSTMADMSRSTQDDVTYSSVVHIKSHKPKSLKTSSEEATVYASVAER</sequence>
<feature type="domain" description="Ig-like" evidence="13">
    <location>
        <begin position="259"/>
        <end position="342"/>
    </location>
</feature>
<dbReference type="GO" id="GO:0071222">
    <property type="term" value="P:cellular response to lipopolysaccharide"/>
    <property type="evidence" value="ECO:0007669"/>
    <property type="project" value="TreeGrafter"/>
</dbReference>
<feature type="domain" description="Ig-like" evidence="13">
    <location>
        <begin position="158"/>
        <end position="238"/>
    </location>
</feature>
<dbReference type="InterPro" id="IPR051713">
    <property type="entry name" value="T-cell_Activation_Regulation"/>
</dbReference>
<feature type="region of interest" description="Disordered" evidence="11">
    <location>
        <begin position="1110"/>
        <end position="1134"/>
    </location>
</feature>
<feature type="domain" description="Ig-like" evidence="13">
    <location>
        <begin position="701"/>
        <end position="791"/>
    </location>
</feature>
<keyword evidence="15" id="KW-1185">Reference proteome</keyword>
<evidence type="ECO:0000259" key="13">
    <source>
        <dbReference type="PROSITE" id="PS50835"/>
    </source>
</evidence>
<feature type="domain" description="Ig-like" evidence="13">
    <location>
        <begin position="599"/>
        <end position="683"/>
    </location>
</feature>
<evidence type="ECO:0000256" key="11">
    <source>
        <dbReference type="SAM" id="MobiDB-lite"/>
    </source>
</evidence>
<evidence type="ECO:0000256" key="6">
    <source>
        <dbReference type="ARBA" id="ARBA00023136"/>
    </source>
</evidence>
<dbReference type="SMART" id="SM00408">
    <property type="entry name" value="IGc2"/>
    <property type="match status" value="9"/>
</dbReference>
<name>A0A498LLJ2_LABRO</name>
<evidence type="ECO:0000256" key="12">
    <source>
        <dbReference type="SAM" id="Phobius"/>
    </source>
</evidence>
<proteinExistence type="predicted"/>
<evidence type="ECO:0000256" key="8">
    <source>
        <dbReference type="ARBA" id="ARBA00023170"/>
    </source>
</evidence>
<feature type="domain" description="Ig-like" evidence="13">
    <location>
        <begin position="495"/>
        <end position="578"/>
    </location>
</feature>
<evidence type="ECO:0000313" key="14">
    <source>
        <dbReference type="EMBL" id="RXN08413.1"/>
    </source>
</evidence>
<dbReference type="SMART" id="SM00406">
    <property type="entry name" value="IGv"/>
    <property type="match status" value="8"/>
</dbReference>
<dbReference type="SUPFAM" id="SSF48726">
    <property type="entry name" value="Immunoglobulin"/>
    <property type="match status" value="9"/>
</dbReference>
<dbReference type="SMART" id="SM00409">
    <property type="entry name" value="IG"/>
    <property type="match status" value="9"/>
</dbReference>
<dbReference type="GO" id="GO:0042130">
    <property type="term" value="P:negative regulation of T cell proliferation"/>
    <property type="evidence" value="ECO:0007669"/>
    <property type="project" value="TreeGrafter"/>
</dbReference>
<evidence type="ECO:0000256" key="5">
    <source>
        <dbReference type="ARBA" id="ARBA00022989"/>
    </source>
</evidence>
<dbReference type="InterPro" id="IPR036179">
    <property type="entry name" value="Ig-like_dom_sf"/>
</dbReference>
<keyword evidence="3 12" id="KW-0812">Transmembrane</keyword>
<keyword evidence="5 12" id="KW-1133">Transmembrane helix</keyword>
<gene>
    <name evidence="14" type="ORF">ROHU_031835</name>
</gene>
<keyword evidence="6 12" id="KW-0472">Membrane</keyword>
<evidence type="ECO:0000313" key="15">
    <source>
        <dbReference type="Proteomes" id="UP000290572"/>
    </source>
</evidence>
<evidence type="ECO:0000256" key="1">
    <source>
        <dbReference type="ARBA" id="ARBA00004251"/>
    </source>
</evidence>
<keyword evidence="7" id="KW-1015">Disulfide bond</keyword>
<keyword evidence="4" id="KW-0732">Signal</keyword>
<evidence type="ECO:0000256" key="9">
    <source>
        <dbReference type="ARBA" id="ARBA00023180"/>
    </source>
</evidence>
<feature type="domain" description="Ig-like" evidence="13">
    <location>
        <begin position="904"/>
        <end position="987"/>
    </location>
</feature>
<keyword evidence="9" id="KW-0325">Glycoprotein</keyword>
<dbReference type="AlphaFoldDB" id="A0A498LLJ2"/>
<dbReference type="InterPro" id="IPR013106">
    <property type="entry name" value="Ig_V-set"/>
</dbReference>
<dbReference type="GO" id="GO:0007166">
    <property type="term" value="P:cell surface receptor signaling pathway"/>
    <property type="evidence" value="ECO:0007669"/>
    <property type="project" value="TreeGrafter"/>
</dbReference>
<dbReference type="Pfam" id="PF00047">
    <property type="entry name" value="ig"/>
    <property type="match status" value="2"/>
</dbReference>
<protein>
    <submittedName>
        <fullName evidence="14">CXADR-like membrane</fullName>
    </submittedName>
</protein>
<comment type="subcellular location">
    <subcellularLocation>
        <location evidence="1">Cell membrane</location>
        <topology evidence="1">Single-pass type I membrane protein</topology>
    </subcellularLocation>
</comment>
<dbReference type="EMBL" id="QBIY01013311">
    <property type="protein sequence ID" value="RXN08413.1"/>
    <property type="molecule type" value="Genomic_DNA"/>
</dbReference>
<keyword evidence="10" id="KW-0393">Immunoglobulin domain</keyword>
<dbReference type="GO" id="GO:0006955">
    <property type="term" value="P:immune response"/>
    <property type="evidence" value="ECO:0007669"/>
    <property type="project" value="TreeGrafter"/>
</dbReference>
<keyword evidence="2" id="KW-1003">Cell membrane</keyword>
<feature type="transmembrane region" description="Helical" evidence="12">
    <location>
        <begin position="997"/>
        <end position="1018"/>
    </location>
</feature>